<name>A0ABY9TVC2_9GAMM</name>
<reference evidence="2" key="1">
    <citation type="submission" date="2023-09" db="EMBL/GenBank/DDBJ databases">
        <authorList>
            <person name="Li S."/>
            <person name="Li X."/>
            <person name="Zhang C."/>
            <person name="Zhao Z."/>
        </authorList>
    </citation>
    <scope>NUCLEOTIDE SEQUENCE [LARGE SCALE GENOMIC DNA]</scope>
    <source>
        <strain evidence="2">SQ149</strain>
    </source>
</reference>
<sequence>MTLTSCSSLEVRTNAGPFLRGEISSNVVEQYTLQEIRRYGGDSLASVTSSQCIHQVEKQVTKSDHLPANNQFSKSHLIRELQVNTQFQGGNALVVNSCNIAANADCYKYMQCNGSAYWVESGK</sequence>
<dbReference type="RefSeq" id="WP_348390793.1">
    <property type="nucleotide sequence ID" value="NZ_CP134145.1"/>
</dbReference>
<dbReference type="Gene3D" id="3.30.110.70">
    <property type="entry name" value="Hypothetical protein apc22750. Chain B"/>
    <property type="match status" value="1"/>
</dbReference>
<evidence type="ECO:0000313" key="1">
    <source>
        <dbReference type="EMBL" id="WNC71659.1"/>
    </source>
</evidence>
<dbReference type="EMBL" id="CP134145">
    <property type="protein sequence ID" value="WNC71659.1"/>
    <property type="molecule type" value="Genomic_DNA"/>
</dbReference>
<proteinExistence type="predicted"/>
<keyword evidence="2" id="KW-1185">Reference proteome</keyword>
<accession>A0ABY9TVC2</accession>
<evidence type="ECO:0008006" key="3">
    <source>
        <dbReference type="Google" id="ProtNLM"/>
    </source>
</evidence>
<evidence type="ECO:0000313" key="2">
    <source>
        <dbReference type="Proteomes" id="UP001258994"/>
    </source>
</evidence>
<organism evidence="1 2">
    <name type="scientific">Thalassotalea psychrophila</name>
    <dbReference type="NCBI Taxonomy" id="3065647"/>
    <lineage>
        <taxon>Bacteria</taxon>
        <taxon>Pseudomonadati</taxon>
        <taxon>Pseudomonadota</taxon>
        <taxon>Gammaproteobacteria</taxon>
        <taxon>Alteromonadales</taxon>
        <taxon>Colwelliaceae</taxon>
        <taxon>Thalassotalea</taxon>
    </lineage>
</organism>
<dbReference type="Proteomes" id="UP001258994">
    <property type="component" value="Chromosome"/>
</dbReference>
<gene>
    <name evidence="1" type="ORF">RGQ13_16255</name>
</gene>
<protein>
    <recommendedName>
        <fullName evidence="3">Lipoprotein</fullName>
    </recommendedName>
</protein>